<evidence type="ECO:0000313" key="3">
    <source>
        <dbReference type="Proteomes" id="UP000240912"/>
    </source>
</evidence>
<sequence>MISAADKLNTARLFSSGHFADVADRLADDVEFHIFEDGKHFVGKPEVQEFCSGIEAYFASVETNFREHGHLMSENRVAIYGYATFSRDGKLLNAVNSCDVYEFDDQGLIKTIYSYCNGQQQAMK</sequence>
<organism evidence="2 3">
    <name type="scientific">Pedobacter yulinensis</name>
    <dbReference type="NCBI Taxonomy" id="2126353"/>
    <lineage>
        <taxon>Bacteria</taxon>
        <taxon>Pseudomonadati</taxon>
        <taxon>Bacteroidota</taxon>
        <taxon>Sphingobacteriia</taxon>
        <taxon>Sphingobacteriales</taxon>
        <taxon>Sphingobacteriaceae</taxon>
        <taxon>Pedobacter</taxon>
    </lineage>
</organism>
<gene>
    <name evidence="2" type="ORF">C7T94_11230</name>
</gene>
<evidence type="ECO:0000259" key="1">
    <source>
        <dbReference type="Pfam" id="PF12680"/>
    </source>
</evidence>
<accession>A0A2T3HL40</accession>
<dbReference type="Gene3D" id="3.10.450.50">
    <property type="match status" value="1"/>
</dbReference>
<dbReference type="RefSeq" id="WP_107215425.1">
    <property type="nucleotide sequence ID" value="NZ_KZ686269.1"/>
</dbReference>
<dbReference type="InterPro" id="IPR032710">
    <property type="entry name" value="NTF2-like_dom_sf"/>
</dbReference>
<proteinExistence type="predicted"/>
<protein>
    <recommendedName>
        <fullName evidence="1">SnoaL-like domain-containing protein</fullName>
    </recommendedName>
</protein>
<dbReference type="Pfam" id="PF12680">
    <property type="entry name" value="SnoaL_2"/>
    <property type="match status" value="1"/>
</dbReference>
<dbReference type="InterPro" id="IPR037401">
    <property type="entry name" value="SnoaL-like"/>
</dbReference>
<feature type="domain" description="SnoaL-like" evidence="1">
    <location>
        <begin position="13"/>
        <end position="110"/>
    </location>
</feature>
<dbReference type="OrthoDB" id="6692273at2"/>
<reference evidence="2 3" key="1">
    <citation type="submission" date="2018-03" db="EMBL/GenBank/DDBJ databases">
        <authorList>
            <person name="Keele B.F."/>
        </authorList>
    </citation>
    <scope>NUCLEOTIDE SEQUENCE [LARGE SCALE GENOMIC DNA]</scope>
    <source>
        <strain evidence="2 3">YL28-9</strain>
    </source>
</reference>
<evidence type="ECO:0000313" key="2">
    <source>
        <dbReference type="EMBL" id="PST83165.1"/>
    </source>
</evidence>
<dbReference type="Proteomes" id="UP000240912">
    <property type="component" value="Unassembled WGS sequence"/>
</dbReference>
<dbReference type="AlphaFoldDB" id="A0A2T3HL40"/>
<keyword evidence="3" id="KW-1185">Reference proteome</keyword>
<comment type="caution">
    <text evidence="2">The sequence shown here is derived from an EMBL/GenBank/DDBJ whole genome shotgun (WGS) entry which is preliminary data.</text>
</comment>
<dbReference type="SUPFAM" id="SSF54427">
    <property type="entry name" value="NTF2-like"/>
    <property type="match status" value="1"/>
</dbReference>
<name>A0A2T3HL40_9SPHI</name>
<dbReference type="EMBL" id="PYLS01000005">
    <property type="protein sequence ID" value="PST83165.1"/>
    <property type="molecule type" value="Genomic_DNA"/>
</dbReference>